<dbReference type="OrthoDB" id="10258062at2759"/>
<proteinExistence type="inferred from homology"/>
<comment type="similarity">
    <text evidence="1">Belongs to the TEL2 family.</text>
</comment>
<dbReference type="FunFam" id="1.25.40.720:FF:000004">
    <property type="entry name" value="WGS project CABT00000000 data, contig 2.6"/>
    <property type="match status" value="1"/>
</dbReference>
<dbReference type="Pfam" id="PF10193">
    <property type="entry name" value="Telomere_reg-2"/>
    <property type="match status" value="1"/>
</dbReference>
<dbReference type="GO" id="GO:0042162">
    <property type="term" value="F:telomeric DNA binding"/>
    <property type="evidence" value="ECO:0007669"/>
    <property type="project" value="TreeGrafter"/>
</dbReference>
<dbReference type="Proteomes" id="UP000639643">
    <property type="component" value="Unassembled WGS sequence"/>
</dbReference>
<feature type="compositionally biased region" description="Acidic residues" evidence="2">
    <location>
        <begin position="593"/>
        <end position="602"/>
    </location>
</feature>
<dbReference type="EMBL" id="WIGM01000056">
    <property type="protein sequence ID" value="KAF6842903.1"/>
    <property type="molecule type" value="Genomic_DNA"/>
</dbReference>
<dbReference type="GO" id="GO:0005829">
    <property type="term" value="C:cytosol"/>
    <property type="evidence" value="ECO:0007669"/>
    <property type="project" value="TreeGrafter"/>
</dbReference>
<keyword evidence="5" id="KW-1185">Reference proteome</keyword>
<dbReference type="GO" id="GO:0051879">
    <property type="term" value="F:Hsp90 protein binding"/>
    <property type="evidence" value="ECO:0007669"/>
    <property type="project" value="TreeGrafter"/>
</dbReference>
<dbReference type="InterPro" id="IPR038528">
    <property type="entry name" value="TEL2_C_sf"/>
</dbReference>
<dbReference type="AlphaFoldDB" id="A0A8H6NUN7"/>
<organism evidence="4 5">
    <name type="scientific">Colletotrichum musicola</name>
    <dbReference type="NCBI Taxonomy" id="2175873"/>
    <lineage>
        <taxon>Eukaryota</taxon>
        <taxon>Fungi</taxon>
        <taxon>Dikarya</taxon>
        <taxon>Ascomycota</taxon>
        <taxon>Pezizomycotina</taxon>
        <taxon>Sordariomycetes</taxon>
        <taxon>Hypocreomycetidae</taxon>
        <taxon>Glomerellales</taxon>
        <taxon>Glomerellaceae</taxon>
        <taxon>Colletotrichum</taxon>
        <taxon>Colletotrichum orchidearum species complex</taxon>
    </lineage>
</organism>
<dbReference type="GO" id="GO:0051083">
    <property type="term" value="P:'de novo' cotranslational protein folding"/>
    <property type="evidence" value="ECO:0007669"/>
    <property type="project" value="TreeGrafter"/>
</dbReference>
<dbReference type="PANTHER" id="PTHR15830">
    <property type="entry name" value="TELOMERE LENGTH REGULATION PROTEIN TEL2 FAMILY MEMBER"/>
    <property type="match status" value="1"/>
</dbReference>
<comment type="caution">
    <text evidence="4">The sequence shown here is derived from an EMBL/GenBank/DDBJ whole genome shotgun (WGS) entry which is preliminary data.</text>
</comment>
<dbReference type="InterPro" id="IPR019337">
    <property type="entry name" value="Telomere_length_regulation_dom"/>
</dbReference>
<evidence type="ECO:0000259" key="3">
    <source>
        <dbReference type="Pfam" id="PF10193"/>
    </source>
</evidence>
<name>A0A8H6NUN7_9PEZI</name>
<protein>
    <submittedName>
        <fullName evidence="4">Telomere length regulation protein</fullName>
    </submittedName>
</protein>
<reference evidence="4" key="1">
    <citation type="journal article" date="2020" name="Phytopathology">
        <title>Genome Sequence Resources of Colletotrichum truncatum, C. plurivorum, C. musicola, and C. sojae: Four Species Pathogenic to Soybean (Glycine max).</title>
        <authorList>
            <person name="Rogerio F."/>
            <person name="Boufleur T.R."/>
            <person name="Ciampi-Guillardi M."/>
            <person name="Sukno S.A."/>
            <person name="Thon M.R."/>
            <person name="Massola Junior N.S."/>
            <person name="Baroncelli R."/>
        </authorList>
    </citation>
    <scope>NUCLEOTIDE SEQUENCE</scope>
    <source>
        <strain evidence="4">LFN0074</strain>
    </source>
</reference>
<evidence type="ECO:0000313" key="5">
    <source>
        <dbReference type="Proteomes" id="UP000639643"/>
    </source>
</evidence>
<dbReference type="InterPro" id="IPR051970">
    <property type="entry name" value="TEL2_Regulation"/>
</dbReference>
<feature type="domain" description="Telomere length regulation protein conserved" evidence="3">
    <location>
        <begin position="630"/>
        <end position="741"/>
    </location>
</feature>
<feature type="region of interest" description="Disordered" evidence="2">
    <location>
        <begin position="554"/>
        <end position="624"/>
    </location>
</feature>
<dbReference type="PANTHER" id="PTHR15830:SF10">
    <property type="entry name" value="TELOMERE LENGTH REGULATION PROTEIN TEL2 HOMOLOG"/>
    <property type="match status" value="1"/>
</dbReference>
<evidence type="ECO:0000313" key="4">
    <source>
        <dbReference type="EMBL" id="KAF6842903.1"/>
    </source>
</evidence>
<accession>A0A8H6NUN7</accession>
<gene>
    <name evidence="4" type="ORF">CMUS01_02634</name>
</gene>
<evidence type="ECO:0000256" key="1">
    <source>
        <dbReference type="ARBA" id="ARBA00006133"/>
    </source>
</evidence>
<dbReference type="Gene3D" id="1.25.40.720">
    <property type="entry name" value="Telomere length regulation protein 2, C-terminal domain"/>
    <property type="match status" value="2"/>
</dbReference>
<sequence>MDDFLTPVSTTYLKAKPETSLLQESKPRTARDGVNSVEDALETLKTQPDYDTLIAVLGSLDHGRISASGFNISEPSPEAAQIVQCLVSEVVPNYWPLLKEEDVFSGVHELGRPTDLELLLRCLRNVTGLNATIARLKALIQESKSTVKEVKRPDLALNLNVLLEVTSAVLRKDEHLATLWRASSAGLNVPAKKRPMTQEFIALVSGGRLLSVAAEADAIANPERTSRGSVWTADGQQYSKWLGRSISHWVKNDVPVDEVKLCAEVFTRALRLGYAGKRTSLMNKEHFANCLIDVLMKQVIGDMLLGSDENRNAFIKLFGLFSQLEQKRIIFAVLKHLSEAFLNDLEDTDLNPNRTISAAAGVVERIVSNDESRKTHLVSWLTSSTGAGLGDGIGIRRAVLAALARDRECMNLILEKSINQFGDQLYIKHSPILQQQGKPHFLVFLWTPTNFAEAHAQVLLLSAGYVSRLSPLKLKMLMRSASYLHTVSNRIGASQEKAKFLGLAVGEAISGLVDGNDIKLDFKMEEMETDEAEFYKNLVKVTDNVGPVDPLITLPATEEAKQPTPVRKSLPKPAPKPKKQPAVPSKFIIQEVSDSESEDEDLVPYAKPDDDPEDSDEDPTLVRRDKPKAPVYIRDLIAYLRDTDNYDKQKLALTTAPVLIRRKANFGEEVSSHAGELATLLVGLQDKFEIEEFWDLRLQGMIAIIVAQPQKMGQWFAKTFFDGDYSISQRASILIVLGLSARELAGFDTSEHAPAAAFPSKRLPEKMEALYLDPSASKNQLPATSTLKAIPANALDTIANSLTSSFMAPIAANAADATTGPDALKLSTFTSRLQNKQAKKPGIRSIPNTIAAVLSASFFFPLTARFQHALRSSSAGSGIFIQPHLLALYLKTLAVLVHASGPATLALPQMTAELWDLLLGVRAHVVGDLPATHGLLVALAALLEVNEATDMRRLCEAHPREVVETQEWVSGVFNGTRGDDGGEENDVKMLAAAVLIKLQGATEKYRALLLGDMIGFSS</sequence>
<evidence type="ECO:0000256" key="2">
    <source>
        <dbReference type="SAM" id="MobiDB-lite"/>
    </source>
</evidence>
<feature type="compositionally biased region" description="Acidic residues" evidence="2">
    <location>
        <begin position="610"/>
        <end position="619"/>
    </location>
</feature>